<comment type="caution">
    <text evidence="1">The sequence shown here is derived from an EMBL/GenBank/DDBJ whole genome shotgun (WGS) entry which is preliminary data.</text>
</comment>
<dbReference type="AlphaFoldDB" id="W2CNE5"/>
<name>W2CNE5_9BACT</name>
<protein>
    <submittedName>
        <fullName evidence="1">Uncharacterized protein</fullName>
    </submittedName>
</protein>
<accession>W2CNE5</accession>
<dbReference type="EMBL" id="AYYE01000987">
    <property type="protein sequence ID" value="ETK07957.1"/>
    <property type="molecule type" value="Genomic_DNA"/>
</dbReference>
<proteinExistence type="predicted"/>
<evidence type="ECO:0000313" key="2">
    <source>
        <dbReference type="Proteomes" id="UP000034982"/>
    </source>
</evidence>
<dbReference type="Proteomes" id="UP000034982">
    <property type="component" value="Unassembled WGS sequence"/>
</dbReference>
<evidence type="ECO:0000313" key="1">
    <source>
        <dbReference type="EMBL" id="ETK07957.1"/>
    </source>
</evidence>
<reference evidence="1 2" key="1">
    <citation type="submission" date="2013-11" db="EMBL/GenBank/DDBJ databases">
        <title>Single cell genomics of uncultured Tannerella BU063 (oral taxon 286).</title>
        <authorList>
            <person name="Beall C.J."/>
            <person name="Campbell A.G."/>
            <person name="Griffen A.L."/>
            <person name="Podar M."/>
            <person name="Leys E.J."/>
        </authorList>
    </citation>
    <scope>NUCLEOTIDE SEQUENCE [LARGE SCALE GENOMIC DNA]</scope>
    <source>
        <strain evidence="1">Cell 1/3</strain>
    </source>
</reference>
<dbReference type="PATRIC" id="fig|1411022.3.peg.885"/>
<gene>
    <name evidence="1" type="ORF">T230_08260</name>
</gene>
<organism evidence="1 2">
    <name type="scientific">Tannerella sp. oral taxon BU063 isolate Cell 1/3</name>
    <dbReference type="NCBI Taxonomy" id="1411022"/>
    <lineage>
        <taxon>Bacteria</taxon>
        <taxon>Pseudomonadati</taxon>
        <taxon>Bacteroidota</taxon>
        <taxon>Bacteroidia</taxon>
        <taxon>Bacteroidales</taxon>
        <taxon>Tannerellaceae</taxon>
        <taxon>Tannerella</taxon>
    </lineage>
</organism>
<sequence>MREKELNKNIHGLIALTMCLKLYFHIIPHVQDHETSVKYLERIYSFEMDKG</sequence>